<organism evidence="1">
    <name type="scientific">marine sediment metagenome</name>
    <dbReference type="NCBI Taxonomy" id="412755"/>
    <lineage>
        <taxon>unclassified sequences</taxon>
        <taxon>metagenomes</taxon>
        <taxon>ecological metagenomes</taxon>
    </lineage>
</organism>
<dbReference type="AlphaFoldDB" id="X1QQK7"/>
<accession>X1QQK7</accession>
<name>X1QQK7_9ZZZZ</name>
<proteinExistence type="predicted"/>
<gene>
    <name evidence="1" type="ORF">S12H4_03289</name>
</gene>
<comment type="caution">
    <text evidence="1">The sequence shown here is derived from an EMBL/GenBank/DDBJ whole genome shotgun (WGS) entry which is preliminary data.</text>
</comment>
<reference evidence="1" key="1">
    <citation type="journal article" date="2014" name="Front. Microbiol.">
        <title>High frequency of phylogenetically diverse reductive dehalogenase-homologous genes in deep subseafloor sedimentary metagenomes.</title>
        <authorList>
            <person name="Kawai M."/>
            <person name="Futagami T."/>
            <person name="Toyoda A."/>
            <person name="Takaki Y."/>
            <person name="Nishi S."/>
            <person name="Hori S."/>
            <person name="Arai W."/>
            <person name="Tsubouchi T."/>
            <person name="Morono Y."/>
            <person name="Uchiyama I."/>
            <person name="Ito T."/>
            <person name="Fujiyama A."/>
            <person name="Inagaki F."/>
            <person name="Takami H."/>
        </authorList>
    </citation>
    <scope>NUCLEOTIDE SEQUENCE</scope>
    <source>
        <strain evidence="1">Expedition CK06-06</strain>
    </source>
</reference>
<sequence length="63" mass="7930">MEKCWEWFKKMNVYKIIVRHDPKTKNIIYELMEEWEFKTIIISKDFEEFITKLTKFLREIKGL</sequence>
<dbReference type="EMBL" id="BARW01000908">
    <property type="protein sequence ID" value="GAI70837.1"/>
    <property type="molecule type" value="Genomic_DNA"/>
</dbReference>
<evidence type="ECO:0000313" key="1">
    <source>
        <dbReference type="EMBL" id="GAI70837.1"/>
    </source>
</evidence>
<protein>
    <submittedName>
        <fullName evidence="1">Uncharacterized protein</fullName>
    </submittedName>
</protein>